<reference evidence="2" key="1">
    <citation type="submission" date="2025-08" db="UniProtKB">
        <authorList>
            <consortium name="RefSeq"/>
        </authorList>
    </citation>
    <scope>IDENTIFICATION</scope>
    <source>
        <tissue evidence="2">Liver</tissue>
    </source>
</reference>
<dbReference type="AlphaFoldDB" id="A0A9F5IZD6"/>
<evidence type="ECO:0000313" key="2">
    <source>
        <dbReference type="RefSeq" id="XP_025026548.1"/>
    </source>
</evidence>
<accession>A0A9F5IZD6</accession>
<sequence length="260" mass="27889">MLGSQPPSGTLFCTQRTSCNRKASQLHHGSENIFCFRLGVFWAPLSSHQPERQARQRHVAFPTGLLGGCFQSHNAVHEEDAREQGMVFPLRLPTPLCCHTGLRRISPPSLLPSPGRGATVAAQERSCSTAMELAQVLPLPGGAQRSQPGKADPDGSLCTCRLGSWPRSSCGLQLLHDVSVPGLARVCSDVSCCLRHGDLARERAGKGGLFFSSPHQQREGERGHACLPARAGRRAKLELTEGGGVTAIYLHFQSCPTAPA</sequence>
<protein>
    <submittedName>
        <fullName evidence="2">Uncharacterized protein LOC112541408 isoform X2</fullName>
    </submittedName>
</protein>
<name>A0A9F5IZD6_PYTBI</name>
<dbReference type="Proteomes" id="UP000695026">
    <property type="component" value="Unplaced"/>
</dbReference>
<organism evidence="1 2">
    <name type="scientific">Python bivittatus</name>
    <name type="common">Burmese python</name>
    <name type="synonym">Python molurus bivittatus</name>
    <dbReference type="NCBI Taxonomy" id="176946"/>
    <lineage>
        <taxon>Eukaryota</taxon>
        <taxon>Metazoa</taxon>
        <taxon>Chordata</taxon>
        <taxon>Craniata</taxon>
        <taxon>Vertebrata</taxon>
        <taxon>Euteleostomi</taxon>
        <taxon>Lepidosauria</taxon>
        <taxon>Squamata</taxon>
        <taxon>Bifurcata</taxon>
        <taxon>Unidentata</taxon>
        <taxon>Episquamata</taxon>
        <taxon>Toxicofera</taxon>
        <taxon>Serpentes</taxon>
        <taxon>Henophidia</taxon>
        <taxon>Pythonidae</taxon>
        <taxon>Python</taxon>
    </lineage>
</organism>
<proteinExistence type="predicted"/>
<evidence type="ECO:0000313" key="1">
    <source>
        <dbReference type="Proteomes" id="UP000695026"/>
    </source>
</evidence>
<dbReference type="GeneID" id="112541408"/>
<dbReference type="RefSeq" id="XP_025026548.1">
    <property type="nucleotide sequence ID" value="XM_025170780.1"/>
</dbReference>
<gene>
    <name evidence="2" type="primary">LOC112541408</name>
</gene>
<keyword evidence="1" id="KW-1185">Reference proteome</keyword>